<dbReference type="AlphaFoldDB" id="A0A345DN21"/>
<name>A0A345DN21_9MOLU</name>
<evidence type="ECO:0000313" key="2">
    <source>
        <dbReference type="Proteomes" id="UP000253689"/>
    </source>
</evidence>
<dbReference type="RefSeq" id="WP_114564491.1">
    <property type="nucleotide sequence ID" value="NZ_CP031088.1"/>
</dbReference>
<reference evidence="2" key="1">
    <citation type="submission" date="2018-07" db="EMBL/GenBank/DDBJ databases">
        <title>Complete Genome Sequence of Spiroplasma phoeniceum.</title>
        <authorList>
            <person name="Davis R.E."/>
            <person name="Shao J.Y."/>
            <person name="Zhao Y."/>
            <person name="Silver A."/>
            <person name="Stump z."/>
            <person name="Gasparich G."/>
        </authorList>
    </citation>
    <scope>NUCLEOTIDE SEQUENCE [LARGE SCALE GENOMIC DNA]</scope>
    <source>
        <strain evidence="2">P40</strain>
    </source>
</reference>
<dbReference type="KEGG" id="sphh:SDAV_00618"/>
<dbReference type="Proteomes" id="UP000253689">
    <property type="component" value="Chromosome"/>
</dbReference>
<accession>A0A345DN21</accession>
<sequence length="157" mass="18840">MNVKNSHNNNNLTNLKNNEELVKKHYKYWIKFKDELFEYLLEIIKLGKIKIFYCNNCQQGKDVDDLNIYDLFFGFSFDKINVKTETIDHFIVELCNECNQMNDVTNSYIKVLQNNVACIYCKKLLYQHNEHLLLDNNNYCSRECLRKYLNKTIKEGE</sequence>
<protein>
    <submittedName>
        <fullName evidence="1">Uncharacterized protein</fullName>
    </submittedName>
</protein>
<gene>
    <name evidence="1" type="ORF">SDAV_00618</name>
</gene>
<proteinExistence type="predicted"/>
<evidence type="ECO:0000313" key="1">
    <source>
        <dbReference type="EMBL" id="AXF95609.1"/>
    </source>
</evidence>
<dbReference type="EMBL" id="CP031088">
    <property type="protein sequence ID" value="AXF95609.1"/>
    <property type="molecule type" value="Genomic_DNA"/>
</dbReference>
<keyword evidence="2" id="KW-1185">Reference proteome</keyword>
<organism evidence="1 2">
    <name type="scientific">Spiroplasma phoeniceum P40</name>
    <dbReference type="NCBI Taxonomy" id="1276259"/>
    <lineage>
        <taxon>Bacteria</taxon>
        <taxon>Bacillati</taxon>
        <taxon>Mycoplasmatota</taxon>
        <taxon>Mollicutes</taxon>
        <taxon>Entomoplasmatales</taxon>
        <taxon>Spiroplasmataceae</taxon>
        <taxon>Spiroplasma</taxon>
    </lineage>
</organism>